<dbReference type="OrthoDB" id="9811314at2"/>
<feature type="domain" description="Peptidase M16 C-terminal" evidence="5">
    <location>
        <begin position="169"/>
        <end position="344"/>
    </location>
</feature>
<name>A0A1L3GRE2_9BACT</name>
<reference evidence="6 7" key="1">
    <citation type="journal article" date="2017" name="Genome Announc.">
        <title>Complete Genome Sequences of Two Acetylene-Fermenting Pelobacter acetylenicus Strains.</title>
        <authorList>
            <person name="Sutton J.M."/>
            <person name="Baesman S.M."/>
            <person name="Fierst J.L."/>
            <person name="Poret-Peterson A.T."/>
            <person name="Oremland R.S."/>
            <person name="Dunlap D.S."/>
            <person name="Akob D.M."/>
        </authorList>
    </citation>
    <scope>NUCLEOTIDE SEQUENCE [LARGE SCALE GENOMIC DNA]</scope>
    <source>
        <strain evidence="6 7">SFB93</strain>
    </source>
</reference>
<keyword evidence="7" id="KW-1185">Reference proteome</keyword>
<evidence type="ECO:0000256" key="2">
    <source>
        <dbReference type="ARBA" id="ARBA00007261"/>
    </source>
</evidence>
<evidence type="ECO:0008006" key="8">
    <source>
        <dbReference type="Google" id="ProtNLM"/>
    </source>
</evidence>
<dbReference type="Gene3D" id="3.30.830.10">
    <property type="entry name" value="Metalloenzyme, LuxS/M16 peptidase-like"/>
    <property type="match status" value="2"/>
</dbReference>
<dbReference type="Pfam" id="PF05193">
    <property type="entry name" value="Peptidase_M16_C"/>
    <property type="match status" value="1"/>
</dbReference>
<dbReference type="InterPro" id="IPR007863">
    <property type="entry name" value="Peptidase_M16_C"/>
</dbReference>
<protein>
    <recommendedName>
        <fullName evidence="8">Insulinase family protein</fullName>
    </recommendedName>
</protein>
<evidence type="ECO:0000256" key="1">
    <source>
        <dbReference type="ARBA" id="ARBA00001947"/>
    </source>
</evidence>
<dbReference type="RefSeq" id="WP_072284531.1">
    <property type="nucleotide sequence ID" value="NZ_CP015519.1"/>
</dbReference>
<dbReference type="AlphaFoldDB" id="A0A1L3GRE2"/>
<dbReference type="PANTHER" id="PTHR11851">
    <property type="entry name" value="METALLOPROTEASE"/>
    <property type="match status" value="1"/>
</dbReference>
<proteinExistence type="inferred from homology"/>
<dbReference type="InterPro" id="IPR011765">
    <property type="entry name" value="Pept_M16_N"/>
</dbReference>
<dbReference type="GO" id="GO:0046872">
    <property type="term" value="F:metal ion binding"/>
    <property type="evidence" value="ECO:0007669"/>
    <property type="project" value="InterPro"/>
</dbReference>
<gene>
    <name evidence="6" type="ORF">A7E78_12030</name>
</gene>
<dbReference type="STRING" id="1842532.A7E78_12030"/>
<feature type="domain" description="Peptidase M16 N-terminal" evidence="4">
    <location>
        <begin position="17"/>
        <end position="161"/>
    </location>
</feature>
<dbReference type="PANTHER" id="PTHR11851:SF49">
    <property type="entry name" value="MITOCHONDRIAL-PROCESSING PEPTIDASE SUBUNIT ALPHA"/>
    <property type="match status" value="1"/>
</dbReference>
<evidence type="ECO:0000259" key="5">
    <source>
        <dbReference type="Pfam" id="PF05193"/>
    </source>
</evidence>
<sequence length="428" mass="47376">MPEFTLDTLANGLRLLTVEMPHLHSVELSCSLGVGSRHEEPQLAGISHFLEHMLFRGSQDYPSSQDLESRFEAIGGNINAATDAETTYYHSRLHPDHVGDGLQLLASMLQRPLLSDIDTERKIILEEAQEDLNQEGQVISPDLLMNSLLWPGSPLSQPTIGTLESINVIDATALRTYYQRYYTPPNTVIALAGRIDRNAALAAATEAFGAWSGPAVEHTSPPNIGPTAGPASIWVADTDSQLNLQLAFRIPGRHHSDTPALRMLRRVLSGGGTTRLMQRLREGLGLTYNAEAHLSLFDECGSFAVDLSVTPENLLPAIEELLRIFEELTQEQVGDGELARVLTNYLFELEFSRDHADLLSARYGWGLTTGFLRSLEDERQESSSLRPEQLLRAAKTHFTAANLHLVVVGPYNKEDRKQVEQRLTAYCS</sequence>
<dbReference type="GO" id="GO:0006508">
    <property type="term" value="P:proteolysis"/>
    <property type="evidence" value="ECO:0007669"/>
    <property type="project" value="InterPro"/>
</dbReference>
<accession>A0A1L3GRE2</accession>
<dbReference type="InterPro" id="IPR050361">
    <property type="entry name" value="MPP/UQCRC_Complex"/>
</dbReference>
<dbReference type="PROSITE" id="PS00143">
    <property type="entry name" value="INSULINASE"/>
    <property type="match status" value="1"/>
</dbReference>
<dbReference type="InterPro" id="IPR001431">
    <property type="entry name" value="Pept_M16_Zn_BS"/>
</dbReference>
<evidence type="ECO:0000313" key="6">
    <source>
        <dbReference type="EMBL" id="APG28504.1"/>
    </source>
</evidence>
<evidence type="ECO:0000313" key="7">
    <source>
        <dbReference type="Proteomes" id="UP000182517"/>
    </source>
</evidence>
<dbReference type="KEGG" id="pef:A7E78_12030"/>
<dbReference type="Proteomes" id="UP000182517">
    <property type="component" value="Chromosome"/>
</dbReference>
<evidence type="ECO:0000256" key="3">
    <source>
        <dbReference type="RuleBase" id="RU004447"/>
    </source>
</evidence>
<organism evidence="6 7">
    <name type="scientific">Syntrophotalea acetylenivorans</name>
    <dbReference type="NCBI Taxonomy" id="1842532"/>
    <lineage>
        <taxon>Bacteria</taxon>
        <taxon>Pseudomonadati</taxon>
        <taxon>Thermodesulfobacteriota</taxon>
        <taxon>Desulfuromonadia</taxon>
        <taxon>Desulfuromonadales</taxon>
        <taxon>Syntrophotaleaceae</taxon>
        <taxon>Syntrophotalea</taxon>
    </lineage>
</organism>
<evidence type="ECO:0000259" key="4">
    <source>
        <dbReference type="Pfam" id="PF00675"/>
    </source>
</evidence>
<comment type="cofactor">
    <cofactor evidence="1">
        <name>Zn(2+)</name>
        <dbReference type="ChEBI" id="CHEBI:29105"/>
    </cofactor>
</comment>
<dbReference type="EMBL" id="CP015519">
    <property type="protein sequence ID" value="APG28504.1"/>
    <property type="molecule type" value="Genomic_DNA"/>
</dbReference>
<dbReference type="InterPro" id="IPR011249">
    <property type="entry name" value="Metalloenz_LuxS/M16"/>
</dbReference>
<dbReference type="SUPFAM" id="SSF63411">
    <property type="entry name" value="LuxS/MPP-like metallohydrolase"/>
    <property type="match status" value="2"/>
</dbReference>
<comment type="similarity">
    <text evidence="2 3">Belongs to the peptidase M16 family.</text>
</comment>
<dbReference type="Pfam" id="PF00675">
    <property type="entry name" value="Peptidase_M16"/>
    <property type="match status" value="1"/>
</dbReference>
<dbReference type="GO" id="GO:0004222">
    <property type="term" value="F:metalloendopeptidase activity"/>
    <property type="evidence" value="ECO:0007669"/>
    <property type="project" value="InterPro"/>
</dbReference>